<name>K2RNQ0_MACPH</name>
<accession>K2RNQ0</accession>
<proteinExistence type="predicted"/>
<reference evidence="2 3" key="1">
    <citation type="journal article" date="2012" name="BMC Genomics">
        <title>Tools to kill: Genome of one of the most destructive plant pathogenic fungi Macrophomina phaseolina.</title>
        <authorList>
            <person name="Islam M.S."/>
            <person name="Haque M.S."/>
            <person name="Islam M.M."/>
            <person name="Emdad E.M."/>
            <person name="Halim A."/>
            <person name="Hossen Q.M.M."/>
            <person name="Hossain M.Z."/>
            <person name="Ahmed B."/>
            <person name="Rahim S."/>
            <person name="Rahman M.S."/>
            <person name="Alam M.M."/>
            <person name="Hou S."/>
            <person name="Wan X."/>
            <person name="Saito J.A."/>
            <person name="Alam M."/>
        </authorList>
    </citation>
    <scope>NUCLEOTIDE SEQUENCE [LARGE SCALE GENOMIC DNA]</scope>
    <source>
        <strain evidence="2 3">MS6</strain>
    </source>
</reference>
<dbReference type="VEuPathDB" id="FungiDB:MPH_08416"/>
<feature type="compositionally biased region" description="Low complexity" evidence="1">
    <location>
        <begin position="30"/>
        <end position="40"/>
    </location>
</feature>
<dbReference type="Proteomes" id="UP000007129">
    <property type="component" value="Unassembled WGS sequence"/>
</dbReference>
<comment type="caution">
    <text evidence="2">The sequence shown here is derived from an EMBL/GenBank/DDBJ whole genome shotgun (WGS) entry which is preliminary data.</text>
</comment>
<dbReference type="AlphaFoldDB" id="K2RNQ0"/>
<feature type="region of interest" description="Disordered" evidence="1">
    <location>
        <begin position="1"/>
        <end position="41"/>
    </location>
</feature>
<sequence length="149" mass="16370">MPGPSAEADSCATATSSGLAEAKVDSTYGTPTAPAARATPHSPSLKLLSALLRIFQHSQRRLRMEDPVHSHGGNRHGGWPLLAQHLHFHGPLRVALHHTRHNRPALERLPILPDRFARASATLGVIEVFRLHYLLGCRLPEIGVGCHWW</sequence>
<organism evidence="2 3">
    <name type="scientific">Macrophomina phaseolina (strain MS6)</name>
    <name type="common">Charcoal rot fungus</name>
    <dbReference type="NCBI Taxonomy" id="1126212"/>
    <lineage>
        <taxon>Eukaryota</taxon>
        <taxon>Fungi</taxon>
        <taxon>Dikarya</taxon>
        <taxon>Ascomycota</taxon>
        <taxon>Pezizomycotina</taxon>
        <taxon>Dothideomycetes</taxon>
        <taxon>Dothideomycetes incertae sedis</taxon>
        <taxon>Botryosphaeriales</taxon>
        <taxon>Botryosphaeriaceae</taxon>
        <taxon>Macrophomina</taxon>
    </lineage>
</organism>
<dbReference type="HOGENOM" id="CLU_1750039_0_0_1"/>
<evidence type="ECO:0000313" key="3">
    <source>
        <dbReference type="Proteomes" id="UP000007129"/>
    </source>
</evidence>
<evidence type="ECO:0000313" key="2">
    <source>
        <dbReference type="EMBL" id="EKG14427.1"/>
    </source>
</evidence>
<protein>
    <submittedName>
        <fullName evidence="2">Uncharacterized protein</fullName>
    </submittedName>
</protein>
<dbReference type="EMBL" id="AHHD01000348">
    <property type="protein sequence ID" value="EKG14427.1"/>
    <property type="molecule type" value="Genomic_DNA"/>
</dbReference>
<dbReference type="InParanoid" id="K2RNQ0"/>
<gene>
    <name evidence="2" type="ORF">MPH_08416</name>
</gene>
<evidence type="ECO:0000256" key="1">
    <source>
        <dbReference type="SAM" id="MobiDB-lite"/>
    </source>
</evidence>